<protein>
    <submittedName>
        <fullName evidence="2">Type IX secretion system membrane protein PorP/SprF</fullName>
    </submittedName>
</protein>
<keyword evidence="1" id="KW-0732">Signal</keyword>
<dbReference type="InterPro" id="IPR019861">
    <property type="entry name" value="PorP/SprF_Bacteroidetes"/>
</dbReference>
<dbReference type="OrthoDB" id="1493187at2"/>
<evidence type="ECO:0000256" key="1">
    <source>
        <dbReference type="SAM" id="SignalP"/>
    </source>
</evidence>
<reference evidence="2 3" key="1">
    <citation type="submission" date="2019-04" db="EMBL/GenBank/DDBJ databases">
        <title>Pedobacter sp. RP-3-15 sp. nov., isolated from Arctic soil.</title>
        <authorList>
            <person name="Dahal R.H."/>
            <person name="Kim D.-U."/>
        </authorList>
    </citation>
    <scope>NUCLEOTIDE SEQUENCE [LARGE SCALE GENOMIC DNA]</scope>
    <source>
        <strain evidence="2 3">RP-3-15</strain>
    </source>
</reference>
<dbReference type="AlphaFoldDB" id="A0A4U1CNQ7"/>
<feature type="signal peptide" evidence="1">
    <location>
        <begin position="1"/>
        <end position="19"/>
    </location>
</feature>
<dbReference type="NCBIfam" id="TIGR03519">
    <property type="entry name" value="T9SS_PorP_fam"/>
    <property type="match status" value="1"/>
</dbReference>
<dbReference type="RefSeq" id="WP_136834557.1">
    <property type="nucleotide sequence ID" value="NZ_SWBQ01000001.1"/>
</dbReference>
<name>A0A4U1CNQ7_9SPHI</name>
<dbReference type="Pfam" id="PF11751">
    <property type="entry name" value="PorP_SprF"/>
    <property type="match status" value="1"/>
</dbReference>
<keyword evidence="3" id="KW-1185">Reference proteome</keyword>
<organism evidence="2 3">
    <name type="scientific">Pedobacter frigoris</name>
    <dbReference type="NCBI Taxonomy" id="2571272"/>
    <lineage>
        <taxon>Bacteria</taxon>
        <taxon>Pseudomonadati</taxon>
        <taxon>Bacteroidota</taxon>
        <taxon>Sphingobacteriia</taxon>
        <taxon>Sphingobacteriales</taxon>
        <taxon>Sphingobacteriaceae</taxon>
        <taxon>Pedobacter</taxon>
    </lineage>
</organism>
<feature type="chain" id="PRO_5020659874" evidence="1">
    <location>
        <begin position="20"/>
        <end position="327"/>
    </location>
</feature>
<dbReference type="Proteomes" id="UP000307244">
    <property type="component" value="Unassembled WGS sequence"/>
</dbReference>
<evidence type="ECO:0000313" key="3">
    <source>
        <dbReference type="Proteomes" id="UP000307244"/>
    </source>
</evidence>
<sequence length="327" mass="36153">MKRTILIFIAVFFTCCAYAQQESQFTQYIFNGIHINPAYAGYKESVYIQSFYRSQWQGVTGAPKSFSIAVDGANPEGNIGLGLSVSNDQIGAQSYLSAYGSYAYKVRLGYDENSRLSFGIAAGLMQLGLDGNKLQSIDQTDGSVAVSSQTRILPDVRFGVYYSNENFFAGFSATNMLARYAARKNMSSLTVPVPQPHFYFTAGALLPISDEIAVKPVIMLKDDVKGPTSLDLNGFVLLNERIWLGAFYRTSVGLYNKPDLQTNLPKSSAAGLIIEVFATSNLRIGYSYDYTLNKLQNYNSGSHEISAGIYLNRKSTRRDGQLKCYDF</sequence>
<accession>A0A4U1CNQ7</accession>
<dbReference type="EMBL" id="SWBQ01000001">
    <property type="protein sequence ID" value="TKC09144.1"/>
    <property type="molecule type" value="Genomic_DNA"/>
</dbReference>
<proteinExistence type="predicted"/>
<evidence type="ECO:0000313" key="2">
    <source>
        <dbReference type="EMBL" id="TKC09144.1"/>
    </source>
</evidence>
<gene>
    <name evidence="2" type="ORF">FA047_03345</name>
</gene>
<comment type="caution">
    <text evidence="2">The sequence shown here is derived from an EMBL/GenBank/DDBJ whole genome shotgun (WGS) entry which is preliminary data.</text>
</comment>